<sequence length="167" mass="17877">MDTMKTLLTRQAVRRYPATQITAEQLQQLLQAANAAPVGMGEYDNFHLTVVQSPAVIEQLERFSDRHPYYGAPTVIIVSAKSPGPMELLSIGGIVENMALSATELGLASCDILGAIAMGVAKDSALSRQIGIPTGFQPCFSLAVGQTSAPLSQRTPTTKRITTNFVR</sequence>
<dbReference type="GeneID" id="98319914"/>
<dbReference type="PANTHER" id="PTHR43673:SF2">
    <property type="entry name" value="NITROREDUCTASE"/>
    <property type="match status" value="1"/>
</dbReference>
<proteinExistence type="inferred from homology"/>
<evidence type="ECO:0000256" key="5">
    <source>
        <dbReference type="ARBA" id="ARBA00023002"/>
    </source>
</evidence>
<reference evidence="7 8" key="1">
    <citation type="journal article" date="2015" name="Genome Announc.">
        <title>Expanding the biotechnology potential of lactobacilli through comparative genomics of 213 strains and associated genera.</title>
        <authorList>
            <person name="Sun Z."/>
            <person name="Harris H.M."/>
            <person name="McCann A."/>
            <person name="Guo C."/>
            <person name="Argimon S."/>
            <person name="Zhang W."/>
            <person name="Yang X."/>
            <person name="Jeffery I.B."/>
            <person name="Cooney J.C."/>
            <person name="Kagawa T.F."/>
            <person name="Liu W."/>
            <person name="Song Y."/>
            <person name="Salvetti E."/>
            <person name="Wrobel A."/>
            <person name="Rasinkangas P."/>
            <person name="Parkhill J."/>
            <person name="Rea M.C."/>
            <person name="O'Sullivan O."/>
            <person name="Ritari J."/>
            <person name="Douillard F.P."/>
            <person name="Paul Ross R."/>
            <person name="Yang R."/>
            <person name="Briner A.E."/>
            <person name="Felis G.E."/>
            <person name="de Vos W.M."/>
            <person name="Barrangou R."/>
            <person name="Klaenhammer T.R."/>
            <person name="Caufield P.W."/>
            <person name="Cui Y."/>
            <person name="Zhang H."/>
            <person name="O'Toole P.W."/>
        </authorList>
    </citation>
    <scope>NUCLEOTIDE SEQUENCE [LARGE SCALE GENOMIC DNA]</scope>
    <source>
        <strain evidence="7 8">DSM 18630</strain>
    </source>
</reference>
<keyword evidence="3" id="KW-0285">Flavoprotein</keyword>
<evidence type="ECO:0000313" key="8">
    <source>
        <dbReference type="Proteomes" id="UP000051451"/>
    </source>
</evidence>
<protein>
    <recommendedName>
        <fullName evidence="6">Nitroreductase domain-containing protein</fullName>
    </recommendedName>
</protein>
<comment type="caution">
    <text evidence="7">The sequence shown here is derived from an EMBL/GenBank/DDBJ whole genome shotgun (WGS) entry which is preliminary data.</text>
</comment>
<dbReference type="Gene3D" id="3.40.109.10">
    <property type="entry name" value="NADH Oxidase"/>
    <property type="match status" value="1"/>
</dbReference>
<evidence type="ECO:0000256" key="1">
    <source>
        <dbReference type="ARBA" id="ARBA00001917"/>
    </source>
</evidence>
<organism evidence="7 8">
    <name type="scientific">Liquorilactobacillus ghanensis DSM 18630</name>
    <dbReference type="NCBI Taxonomy" id="1423750"/>
    <lineage>
        <taxon>Bacteria</taxon>
        <taxon>Bacillati</taxon>
        <taxon>Bacillota</taxon>
        <taxon>Bacilli</taxon>
        <taxon>Lactobacillales</taxon>
        <taxon>Lactobacillaceae</taxon>
        <taxon>Liquorilactobacillus</taxon>
    </lineage>
</organism>
<evidence type="ECO:0000313" key="7">
    <source>
        <dbReference type="EMBL" id="KRM04568.1"/>
    </source>
</evidence>
<evidence type="ECO:0000256" key="3">
    <source>
        <dbReference type="ARBA" id="ARBA00022630"/>
    </source>
</evidence>
<dbReference type="AlphaFoldDB" id="A0A0R1VG63"/>
<accession>A0A0R1VG63</accession>
<dbReference type="OrthoDB" id="9783470at2"/>
<dbReference type="InterPro" id="IPR000415">
    <property type="entry name" value="Nitroreductase-like"/>
</dbReference>
<evidence type="ECO:0000259" key="6">
    <source>
        <dbReference type="Pfam" id="PF00881"/>
    </source>
</evidence>
<dbReference type="PATRIC" id="fig|1423750.3.peg.2295"/>
<comment type="cofactor">
    <cofactor evidence="1">
        <name>FMN</name>
        <dbReference type="ChEBI" id="CHEBI:58210"/>
    </cofactor>
</comment>
<dbReference type="SUPFAM" id="SSF55469">
    <property type="entry name" value="FMN-dependent nitroreductase-like"/>
    <property type="match status" value="1"/>
</dbReference>
<dbReference type="EMBL" id="AZGB01000027">
    <property type="protein sequence ID" value="KRM04568.1"/>
    <property type="molecule type" value="Genomic_DNA"/>
</dbReference>
<gene>
    <name evidence="7" type="ORF">FC89_GL002255</name>
</gene>
<feature type="domain" description="Nitroreductase" evidence="6">
    <location>
        <begin position="9"/>
        <end position="61"/>
    </location>
</feature>
<dbReference type="InterPro" id="IPR029479">
    <property type="entry name" value="Nitroreductase"/>
</dbReference>
<evidence type="ECO:0000256" key="2">
    <source>
        <dbReference type="ARBA" id="ARBA00007118"/>
    </source>
</evidence>
<dbReference type="Pfam" id="PF00881">
    <property type="entry name" value="Nitroreductase"/>
    <property type="match status" value="2"/>
</dbReference>
<dbReference type="GO" id="GO:0016491">
    <property type="term" value="F:oxidoreductase activity"/>
    <property type="evidence" value="ECO:0007669"/>
    <property type="project" value="UniProtKB-KW"/>
</dbReference>
<keyword evidence="8" id="KW-1185">Reference proteome</keyword>
<feature type="domain" description="Nitroreductase" evidence="6">
    <location>
        <begin position="70"/>
        <end position="145"/>
    </location>
</feature>
<name>A0A0R1VG63_9LACO</name>
<evidence type="ECO:0000256" key="4">
    <source>
        <dbReference type="ARBA" id="ARBA00022643"/>
    </source>
</evidence>
<dbReference type="RefSeq" id="WP_057872610.1">
    <property type="nucleotide sequence ID" value="NZ_AZGB01000027.1"/>
</dbReference>
<dbReference type="PANTHER" id="PTHR43673">
    <property type="entry name" value="NAD(P)H NITROREDUCTASE YDGI-RELATED"/>
    <property type="match status" value="1"/>
</dbReference>
<keyword evidence="5" id="KW-0560">Oxidoreductase</keyword>
<comment type="similarity">
    <text evidence="2">Belongs to the nitroreductase family.</text>
</comment>
<dbReference type="Proteomes" id="UP000051451">
    <property type="component" value="Unassembled WGS sequence"/>
</dbReference>
<dbReference type="STRING" id="1423750.FC89_GL002255"/>
<dbReference type="CDD" id="cd02062">
    <property type="entry name" value="Nitro_FMN_reductase"/>
    <property type="match status" value="1"/>
</dbReference>
<keyword evidence="4" id="KW-0288">FMN</keyword>